<name>A0ABC8KL25_ERUVS</name>
<dbReference type="AlphaFoldDB" id="A0ABC8KL25"/>
<dbReference type="Proteomes" id="UP001642260">
    <property type="component" value="Unassembled WGS sequence"/>
</dbReference>
<protein>
    <recommendedName>
        <fullName evidence="4">Hexosyltransferase</fullName>
    </recommendedName>
</protein>
<organism evidence="2 3">
    <name type="scientific">Eruca vesicaria subsp. sativa</name>
    <name type="common">Garden rocket</name>
    <name type="synonym">Eruca sativa</name>
    <dbReference type="NCBI Taxonomy" id="29727"/>
    <lineage>
        <taxon>Eukaryota</taxon>
        <taxon>Viridiplantae</taxon>
        <taxon>Streptophyta</taxon>
        <taxon>Embryophyta</taxon>
        <taxon>Tracheophyta</taxon>
        <taxon>Spermatophyta</taxon>
        <taxon>Magnoliopsida</taxon>
        <taxon>eudicotyledons</taxon>
        <taxon>Gunneridae</taxon>
        <taxon>Pentapetalae</taxon>
        <taxon>rosids</taxon>
        <taxon>malvids</taxon>
        <taxon>Brassicales</taxon>
        <taxon>Brassicaceae</taxon>
        <taxon>Brassiceae</taxon>
        <taxon>Eruca</taxon>
    </lineage>
</organism>
<proteinExistence type="predicted"/>
<feature type="region of interest" description="Disordered" evidence="1">
    <location>
        <begin position="1"/>
        <end position="27"/>
    </location>
</feature>
<keyword evidence="3" id="KW-1185">Reference proteome</keyword>
<dbReference type="EMBL" id="CAKOAT010252931">
    <property type="protein sequence ID" value="CAH8358699.1"/>
    <property type="molecule type" value="Genomic_DNA"/>
</dbReference>
<feature type="compositionally biased region" description="Polar residues" evidence="1">
    <location>
        <begin position="1"/>
        <end position="17"/>
    </location>
</feature>
<gene>
    <name evidence="2" type="ORF">ERUC_LOCUS24455</name>
</gene>
<sequence>MELSSSTRTSSQETVDGSSLGGANPKKKVFMVMGINTAFCSTKRRDSLRGTWMPQVKSDE</sequence>
<evidence type="ECO:0000313" key="2">
    <source>
        <dbReference type="EMBL" id="CAH8358699.1"/>
    </source>
</evidence>
<accession>A0ABC8KL25</accession>
<evidence type="ECO:0000313" key="3">
    <source>
        <dbReference type="Proteomes" id="UP001642260"/>
    </source>
</evidence>
<comment type="caution">
    <text evidence="2">The sequence shown here is derived from an EMBL/GenBank/DDBJ whole genome shotgun (WGS) entry which is preliminary data.</text>
</comment>
<reference evidence="2 3" key="1">
    <citation type="submission" date="2022-03" db="EMBL/GenBank/DDBJ databases">
        <authorList>
            <person name="Macdonald S."/>
            <person name="Ahmed S."/>
            <person name="Newling K."/>
        </authorList>
    </citation>
    <scope>NUCLEOTIDE SEQUENCE [LARGE SCALE GENOMIC DNA]</scope>
</reference>
<evidence type="ECO:0000256" key="1">
    <source>
        <dbReference type="SAM" id="MobiDB-lite"/>
    </source>
</evidence>
<evidence type="ECO:0008006" key="4">
    <source>
        <dbReference type="Google" id="ProtNLM"/>
    </source>
</evidence>